<dbReference type="Pfam" id="PF00044">
    <property type="entry name" value="Gp_dh_N"/>
    <property type="match status" value="1"/>
</dbReference>
<reference evidence="5 6" key="1">
    <citation type="submission" date="2024-04" db="EMBL/GenBank/DDBJ databases">
        <title>Salinicola lusitanus LLJ914,a marine bacterium isolated from the Okinawa Trough.</title>
        <authorList>
            <person name="Li J."/>
        </authorList>
    </citation>
    <scope>NUCLEOTIDE SEQUENCE [LARGE SCALE GENOMIC DNA]</scope>
    <source>
        <strain evidence="5 6">LLJ914</strain>
    </source>
</reference>
<accession>A0ABZ3CYE7</accession>
<dbReference type="InterPro" id="IPR020829">
    <property type="entry name" value="GlycerAld_3-P_DH_cat"/>
</dbReference>
<comment type="similarity">
    <text evidence="2">Belongs to the glyceraldehyde-3-phosphate dehydrogenase family.</text>
</comment>
<dbReference type="PRINTS" id="PR00078">
    <property type="entry name" value="G3PDHDRGNASE"/>
</dbReference>
<dbReference type="PIRSF" id="PIRSF000149">
    <property type="entry name" value="GAP_DH"/>
    <property type="match status" value="1"/>
</dbReference>
<dbReference type="RefSeq" id="WP_342596276.1">
    <property type="nucleotide sequence ID" value="NZ_CP151919.1"/>
</dbReference>
<dbReference type="Gene3D" id="3.40.50.720">
    <property type="entry name" value="NAD(P)-binding Rossmann-like Domain"/>
    <property type="match status" value="1"/>
</dbReference>
<dbReference type="InterPro" id="IPR020830">
    <property type="entry name" value="GlycerAld_3-P_DH_AS"/>
</dbReference>
<protein>
    <submittedName>
        <fullName evidence="5">Glyceraldehyde 3-phosphate dehydrogenase NAD-binding domain-containing protein</fullName>
    </submittedName>
</protein>
<gene>
    <name evidence="5" type="ORF">AAGT95_09170</name>
</gene>
<proteinExistence type="inferred from homology"/>
<evidence type="ECO:0000313" key="6">
    <source>
        <dbReference type="Proteomes" id="UP001453229"/>
    </source>
</evidence>
<feature type="compositionally biased region" description="Polar residues" evidence="3">
    <location>
        <begin position="339"/>
        <end position="349"/>
    </location>
</feature>
<dbReference type="InterPro" id="IPR020828">
    <property type="entry name" value="GlycerAld_3-P_DH_NAD(P)-bd"/>
</dbReference>
<feature type="compositionally biased region" description="Basic and acidic residues" evidence="3">
    <location>
        <begin position="354"/>
        <end position="366"/>
    </location>
</feature>
<evidence type="ECO:0000256" key="3">
    <source>
        <dbReference type="SAM" id="MobiDB-lite"/>
    </source>
</evidence>
<dbReference type="SUPFAM" id="SSF51735">
    <property type="entry name" value="NAD(P)-binding Rossmann-fold domains"/>
    <property type="match status" value="1"/>
</dbReference>
<evidence type="ECO:0000256" key="2">
    <source>
        <dbReference type="RuleBase" id="RU000397"/>
    </source>
</evidence>
<dbReference type="InterPro" id="IPR020831">
    <property type="entry name" value="GlycerAld/Erythrose_P_DH"/>
</dbReference>
<keyword evidence="6" id="KW-1185">Reference proteome</keyword>
<dbReference type="Proteomes" id="UP001453229">
    <property type="component" value="Chromosome"/>
</dbReference>
<evidence type="ECO:0000256" key="1">
    <source>
        <dbReference type="ARBA" id="ARBA00023002"/>
    </source>
</evidence>
<sequence>MTYRVAINGYGRIGQSVLRALIERPDLPLEIVAINERSDLETIAYLTRYDTTHGRFPGHVEAGDGCLIVNGRSIRVLNAEAPETLPWRELGVDLLLECSGSFKDRATAERHLQAGASRLLFSQPAEADVDATVVYGVNQAAIAPGMRIVSAASCTTNCLIPILDVLEASFGVSHGVTTTIHSAMNDQPVIDAYHNSDLRLTRSAMHSIIPVDSGLARGIGRLMPHLADRFECLHVRVPTINVSAMDLSISLERDTDADAVNACLEAATRERYLGLLGVTYEPMASVDFNHDPRSGIVDATQTRVAGGRLLKALCWFDNEWGFANRMLDVARHWLELSSPVSEPATSSGEGIQETGERRRGKAKPDETAEFTSSK</sequence>
<feature type="region of interest" description="Disordered" evidence="3">
    <location>
        <begin position="339"/>
        <end position="374"/>
    </location>
</feature>
<dbReference type="PANTHER" id="PTHR43148">
    <property type="entry name" value="GLYCERALDEHYDE-3-PHOSPHATE DEHYDROGENASE 2"/>
    <property type="match status" value="1"/>
</dbReference>
<dbReference type="InterPro" id="IPR036291">
    <property type="entry name" value="NAD(P)-bd_dom_sf"/>
</dbReference>
<organism evidence="5 6">
    <name type="scientific">Salinicola lusitanus</name>
    <dbReference type="NCBI Taxonomy" id="1949085"/>
    <lineage>
        <taxon>Bacteria</taxon>
        <taxon>Pseudomonadati</taxon>
        <taxon>Pseudomonadota</taxon>
        <taxon>Gammaproteobacteria</taxon>
        <taxon>Oceanospirillales</taxon>
        <taxon>Halomonadaceae</taxon>
        <taxon>Salinicola</taxon>
    </lineage>
</organism>
<dbReference type="Pfam" id="PF02800">
    <property type="entry name" value="Gp_dh_C"/>
    <property type="match status" value="1"/>
</dbReference>
<name>A0ABZ3CYE7_9GAMM</name>
<evidence type="ECO:0000259" key="4">
    <source>
        <dbReference type="SMART" id="SM00846"/>
    </source>
</evidence>
<keyword evidence="1" id="KW-0560">Oxidoreductase</keyword>
<dbReference type="EMBL" id="CP151919">
    <property type="protein sequence ID" value="XAD56144.1"/>
    <property type="molecule type" value="Genomic_DNA"/>
</dbReference>
<feature type="domain" description="Glyceraldehyde 3-phosphate dehydrogenase NAD(P) binding" evidence="4">
    <location>
        <begin position="3"/>
        <end position="154"/>
    </location>
</feature>
<dbReference type="Gene3D" id="3.30.360.10">
    <property type="entry name" value="Dihydrodipicolinate Reductase, domain 2"/>
    <property type="match status" value="1"/>
</dbReference>
<dbReference type="SMART" id="SM00846">
    <property type="entry name" value="Gp_dh_N"/>
    <property type="match status" value="1"/>
</dbReference>
<dbReference type="PROSITE" id="PS00071">
    <property type="entry name" value="GAPDH"/>
    <property type="match status" value="1"/>
</dbReference>
<dbReference type="SUPFAM" id="SSF55347">
    <property type="entry name" value="Glyceraldehyde-3-phosphate dehydrogenase-like, C-terminal domain"/>
    <property type="match status" value="1"/>
</dbReference>
<dbReference type="CDD" id="cd17892">
    <property type="entry name" value="GAPDH_N_E4PDH"/>
    <property type="match status" value="1"/>
</dbReference>
<evidence type="ECO:0000313" key="5">
    <source>
        <dbReference type="EMBL" id="XAD56144.1"/>
    </source>
</evidence>